<comment type="caution">
    <text evidence="1">The sequence shown here is derived from an EMBL/GenBank/DDBJ whole genome shotgun (WGS) entry which is preliminary data.</text>
</comment>
<organism evidence="1 2">
    <name type="scientific">Lipomyces kononenkoae</name>
    <name type="common">Yeast</name>
    <dbReference type="NCBI Taxonomy" id="34357"/>
    <lineage>
        <taxon>Eukaryota</taxon>
        <taxon>Fungi</taxon>
        <taxon>Dikarya</taxon>
        <taxon>Ascomycota</taxon>
        <taxon>Saccharomycotina</taxon>
        <taxon>Lipomycetes</taxon>
        <taxon>Lipomycetales</taxon>
        <taxon>Lipomycetaceae</taxon>
        <taxon>Lipomyces</taxon>
    </lineage>
</organism>
<gene>
    <name evidence="1" type="ORF">V1525DRAFT_433692</name>
</gene>
<accession>A0ACC3SYT2</accession>
<proteinExistence type="predicted"/>
<reference evidence="2" key="1">
    <citation type="journal article" date="2024" name="Front. Bioeng. Biotechnol.">
        <title>Genome-scale model development and genomic sequencing of the oleaginous clade Lipomyces.</title>
        <authorList>
            <person name="Czajka J.J."/>
            <person name="Han Y."/>
            <person name="Kim J."/>
            <person name="Mondo S.J."/>
            <person name="Hofstad B.A."/>
            <person name="Robles A."/>
            <person name="Haridas S."/>
            <person name="Riley R."/>
            <person name="LaButti K."/>
            <person name="Pangilinan J."/>
            <person name="Andreopoulos W."/>
            <person name="Lipzen A."/>
            <person name="Yan J."/>
            <person name="Wang M."/>
            <person name="Ng V."/>
            <person name="Grigoriev I.V."/>
            <person name="Spatafora J.W."/>
            <person name="Magnuson J.K."/>
            <person name="Baker S.E."/>
            <person name="Pomraning K.R."/>
        </authorList>
    </citation>
    <scope>NUCLEOTIDE SEQUENCE [LARGE SCALE GENOMIC DNA]</scope>
    <source>
        <strain evidence="2">CBS 7786</strain>
    </source>
</reference>
<evidence type="ECO:0000313" key="2">
    <source>
        <dbReference type="Proteomes" id="UP001433508"/>
    </source>
</evidence>
<dbReference type="EMBL" id="MU971387">
    <property type="protein sequence ID" value="KAK9236450.1"/>
    <property type="molecule type" value="Genomic_DNA"/>
</dbReference>
<evidence type="ECO:0000313" key="1">
    <source>
        <dbReference type="EMBL" id="KAK9236450.1"/>
    </source>
</evidence>
<protein>
    <submittedName>
        <fullName evidence="1">Aflatoxin biosynthesis ketoreductase nor-1 protein</fullName>
    </submittedName>
</protein>
<keyword evidence="2" id="KW-1185">Reference proteome</keyword>
<dbReference type="Proteomes" id="UP001433508">
    <property type="component" value="Unassembled WGS sequence"/>
</dbReference>
<sequence>MKTLQKEHGITKIDTVIANAGISKFAGPVVNTPISEVRDHFEVNTISIVVLFQAVWPLLSASSQSRLVTLSTGIGSIAGMGDFPFPFLADGLSKSGVNYITRKISFEQPDLIAFPISPGYGSDLEIRLYHWLTIKCSWVQTDMGTAGAKANGMEDAPVSLKDSVSGILRQVDNSTKGTSGTFTGFDGVSFSW</sequence>
<name>A0ACC3SYT2_LIPKO</name>